<reference evidence="2 3" key="1">
    <citation type="submission" date="2015-08" db="EMBL/GenBank/DDBJ databases">
        <title>The genome of the Asian arowana (Scleropages formosus).</title>
        <authorList>
            <person name="Tan M.H."/>
            <person name="Gan H.M."/>
            <person name="Croft L.J."/>
            <person name="Austin C.M."/>
        </authorList>
    </citation>
    <scope>NUCLEOTIDE SEQUENCE [LARGE SCALE GENOMIC DNA]</scope>
    <source>
        <strain evidence="2">Aro1</strain>
    </source>
</reference>
<keyword evidence="1" id="KW-0597">Phosphoprotein</keyword>
<dbReference type="Pfam" id="PF15388">
    <property type="entry name" value="FAM117"/>
    <property type="match status" value="2"/>
</dbReference>
<dbReference type="PANTHER" id="PTHR14972:SF7">
    <property type="entry name" value="PROTEIN FAM117A"/>
    <property type="match status" value="1"/>
</dbReference>
<protein>
    <submittedName>
        <fullName evidence="2">Protein FAM117A-like</fullName>
    </submittedName>
</protein>
<name>A0A0P7UD12_SCLFO</name>
<evidence type="ECO:0000313" key="2">
    <source>
        <dbReference type="EMBL" id="KPP58309.1"/>
    </source>
</evidence>
<dbReference type="PANTHER" id="PTHR14972">
    <property type="entry name" value="AGAP011572-PA"/>
    <property type="match status" value="1"/>
</dbReference>
<dbReference type="AlphaFoldDB" id="A0A0P7UD12"/>
<proteinExistence type="predicted"/>
<evidence type="ECO:0000256" key="1">
    <source>
        <dbReference type="ARBA" id="ARBA00022553"/>
    </source>
</evidence>
<sequence length="259" mass="28207">EKAKSLPPKSSIRRTLSLDTVVIGPYLQGQWPKELEQQQGLDYVNDKATQTLPVPILQTALSRLTLRHSVEALNQELEGVFVCEMPEERHKFLEVPDGHRAPVPAQRCSTGLQSDPSPVLLSSSPSPFALGEVPSDLDRELLGRSTAEPSFLLLSSSPRPNRSYSFQREPPEGCERVRVSEESPSACLGQSPFPLSCPDPNKVNFTPRSGSAFCPVSLRKPLLPSVDFLLRNLSVPPVTGGSAQSVGPYLPADMPAMKT</sequence>
<dbReference type="Proteomes" id="UP000034805">
    <property type="component" value="Unassembled WGS sequence"/>
</dbReference>
<accession>A0A0P7UD12</accession>
<evidence type="ECO:0000313" key="3">
    <source>
        <dbReference type="Proteomes" id="UP000034805"/>
    </source>
</evidence>
<comment type="caution">
    <text evidence="2">The sequence shown here is derived from an EMBL/GenBank/DDBJ whole genome shotgun (WGS) entry which is preliminary data.</text>
</comment>
<dbReference type="InterPro" id="IPR026642">
    <property type="entry name" value="Glcci1/FAM117"/>
</dbReference>
<gene>
    <name evidence="2" type="ORF">Z043_123877</name>
</gene>
<organism evidence="2 3">
    <name type="scientific">Scleropages formosus</name>
    <name type="common">Asian bonytongue</name>
    <name type="synonym">Osteoglossum formosum</name>
    <dbReference type="NCBI Taxonomy" id="113540"/>
    <lineage>
        <taxon>Eukaryota</taxon>
        <taxon>Metazoa</taxon>
        <taxon>Chordata</taxon>
        <taxon>Craniata</taxon>
        <taxon>Vertebrata</taxon>
        <taxon>Euteleostomi</taxon>
        <taxon>Actinopterygii</taxon>
        <taxon>Neopterygii</taxon>
        <taxon>Teleostei</taxon>
        <taxon>Osteoglossocephala</taxon>
        <taxon>Osteoglossomorpha</taxon>
        <taxon>Osteoglossiformes</taxon>
        <taxon>Osteoglossidae</taxon>
        <taxon>Scleropages</taxon>
    </lineage>
</organism>
<feature type="non-terminal residue" evidence="2">
    <location>
        <position position="1"/>
    </location>
</feature>
<dbReference type="EMBL" id="JARO02014221">
    <property type="protein sequence ID" value="KPP58309.1"/>
    <property type="molecule type" value="Genomic_DNA"/>
</dbReference>